<dbReference type="InterPro" id="IPR029006">
    <property type="entry name" value="ADF-H/Gelsolin-like_dom_sf"/>
</dbReference>
<keyword evidence="2" id="KW-1185">Reference proteome</keyword>
<dbReference type="Proteomes" id="UP000325081">
    <property type="component" value="Unassembled WGS sequence"/>
</dbReference>
<name>A0A5A7NZH0_STRAF</name>
<comment type="caution">
    <text evidence="1">The sequence shown here is derived from an EMBL/GenBank/DDBJ whole genome shotgun (WGS) entry which is preliminary data.</text>
</comment>
<dbReference type="OrthoDB" id="1750126at2759"/>
<organism evidence="1 2">
    <name type="scientific">Striga asiatica</name>
    <name type="common">Asiatic witchweed</name>
    <name type="synonym">Buchnera asiatica</name>
    <dbReference type="NCBI Taxonomy" id="4170"/>
    <lineage>
        <taxon>Eukaryota</taxon>
        <taxon>Viridiplantae</taxon>
        <taxon>Streptophyta</taxon>
        <taxon>Embryophyta</taxon>
        <taxon>Tracheophyta</taxon>
        <taxon>Spermatophyta</taxon>
        <taxon>Magnoliopsida</taxon>
        <taxon>eudicotyledons</taxon>
        <taxon>Gunneridae</taxon>
        <taxon>Pentapetalae</taxon>
        <taxon>asterids</taxon>
        <taxon>lamiids</taxon>
        <taxon>Lamiales</taxon>
        <taxon>Orobanchaceae</taxon>
        <taxon>Buchnereae</taxon>
        <taxon>Striga</taxon>
    </lineage>
</organism>
<dbReference type="AlphaFoldDB" id="A0A5A7NZH0"/>
<accession>A0A5A7NZH0</accession>
<protein>
    <submittedName>
        <fullName evidence="1">Villin-like 1</fullName>
    </submittedName>
</protein>
<dbReference type="SUPFAM" id="SSF55753">
    <property type="entry name" value="Actin depolymerizing proteins"/>
    <property type="match status" value="1"/>
</dbReference>
<gene>
    <name evidence="1" type="ORF">STAS_01363</name>
</gene>
<dbReference type="Gene3D" id="3.40.20.10">
    <property type="entry name" value="Severin"/>
    <property type="match status" value="1"/>
</dbReference>
<evidence type="ECO:0000313" key="2">
    <source>
        <dbReference type="Proteomes" id="UP000325081"/>
    </source>
</evidence>
<dbReference type="EMBL" id="BKCP01000447">
    <property type="protein sequence ID" value="GER25754.1"/>
    <property type="molecule type" value="Genomic_DNA"/>
</dbReference>
<sequence>MTDHCTKVRRSLMRSLRGRRMKLELLLSKSLNSMRFLAVKLCSGVASGFKKPEEDMRLYMLKQFHEGKCKVGFVDDGALSKSILGNKNCYLFDCGFEVFVWVDRVTQVKERKSVICATEDFVARQGVLEIAISLISSHSYASLRQF</sequence>
<reference evidence="2" key="1">
    <citation type="journal article" date="2019" name="Curr. Biol.">
        <title>Genome Sequence of Striga asiatica Provides Insight into the Evolution of Plant Parasitism.</title>
        <authorList>
            <person name="Yoshida S."/>
            <person name="Kim S."/>
            <person name="Wafula E.K."/>
            <person name="Tanskanen J."/>
            <person name="Kim Y.M."/>
            <person name="Honaas L."/>
            <person name="Yang Z."/>
            <person name="Spallek T."/>
            <person name="Conn C.E."/>
            <person name="Ichihashi Y."/>
            <person name="Cheong K."/>
            <person name="Cui S."/>
            <person name="Der J.P."/>
            <person name="Gundlach H."/>
            <person name="Jiao Y."/>
            <person name="Hori C."/>
            <person name="Ishida J.K."/>
            <person name="Kasahara H."/>
            <person name="Kiba T."/>
            <person name="Kim M.S."/>
            <person name="Koo N."/>
            <person name="Laohavisit A."/>
            <person name="Lee Y.H."/>
            <person name="Lumba S."/>
            <person name="McCourt P."/>
            <person name="Mortimer J.C."/>
            <person name="Mutuku J.M."/>
            <person name="Nomura T."/>
            <person name="Sasaki-Sekimoto Y."/>
            <person name="Seto Y."/>
            <person name="Wang Y."/>
            <person name="Wakatake T."/>
            <person name="Sakakibara H."/>
            <person name="Demura T."/>
            <person name="Yamaguchi S."/>
            <person name="Yoneyama K."/>
            <person name="Manabe R.I."/>
            <person name="Nelson D.C."/>
            <person name="Schulman A.H."/>
            <person name="Timko M.P."/>
            <person name="dePamphilis C.W."/>
            <person name="Choi D."/>
            <person name="Shirasu K."/>
        </authorList>
    </citation>
    <scope>NUCLEOTIDE SEQUENCE [LARGE SCALE GENOMIC DNA]</scope>
    <source>
        <strain evidence="2">cv. UVA1</strain>
    </source>
</reference>
<evidence type="ECO:0000313" key="1">
    <source>
        <dbReference type="EMBL" id="GER25754.1"/>
    </source>
</evidence>
<proteinExistence type="predicted"/>